<comment type="caution">
    <text evidence="3">The sequence shown here is derived from an EMBL/GenBank/DDBJ whole genome shotgun (WGS) entry which is preliminary data.</text>
</comment>
<name>A0ABW5Q1E5_9BACI</name>
<evidence type="ECO:0000313" key="3">
    <source>
        <dbReference type="EMBL" id="MFD2629368.1"/>
    </source>
</evidence>
<proteinExistence type="predicted"/>
<dbReference type="InterPro" id="IPR013693">
    <property type="entry name" value="SpoIID/LytB_N"/>
</dbReference>
<dbReference type="Proteomes" id="UP001597451">
    <property type="component" value="Unassembled WGS sequence"/>
</dbReference>
<evidence type="ECO:0000313" key="4">
    <source>
        <dbReference type="Proteomes" id="UP001597451"/>
    </source>
</evidence>
<keyword evidence="1" id="KW-1133">Transmembrane helix</keyword>
<dbReference type="RefSeq" id="WP_379562152.1">
    <property type="nucleotide sequence ID" value="NZ_JBHUMX010000035.1"/>
</dbReference>
<evidence type="ECO:0000256" key="1">
    <source>
        <dbReference type="SAM" id="Phobius"/>
    </source>
</evidence>
<feature type="transmembrane region" description="Helical" evidence="1">
    <location>
        <begin position="68"/>
        <end position="90"/>
    </location>
</feature>
<dbReference type="EMBL" id="JBHUMX010000035">
    <property type="protein sequence ID" value="MFD2629368.1"/>
    <property type="molecule type" value="Genomic_DNA"/>
</dbReference>
<organism evidence="3 4">
    <name type="scientific">Oceanobacillus kapialis</name>
    <dbReference type="NCBI Taxonomy" id="481353"/>
    <lineage>
        <taxon>Bacteria</taxon>
        <taxon>Bacillati</taxon>
        <taxon>Bacillota</taxon>
        <taxon>Bacilli</taxon>
        <taxon>Bacillales</taxon>
        <taxon>Bacillaceae</taxon>
        <taxon>Oceanobacillus</taxon>
    </lineage>
</organism>
<dbReference type="InterPro" id="IPR013486">
    <property type="entry name" value="SpoIID/LytB"/>
</dbReference>
<dbReference type="PANTHER" id="PTHR30032">
    <property type="entry name" value="N-ACETYLMURAMOYL-L-ALANINE AMIDASE-RELATED"/>
    <property type="match status" value="1"/>
</dbReference>
<keyword evidence="1" id="KW-0812">Transmembrane</keyword>
<dbReference type="InterPro" id="IPR051922">
    <property type="entry name" value="Bact_Sporulation_Assoc"/>
</dbReference>
<keyword evidence="1" id="KW-0472">Membrane</keyword>
<dbReference type="NCBIfam" id="TIGR02669">
    <property type="entry name" value="SpoIID_LytB"/>
    <property type="match status" value="1"/>
</dbReference>
<accession>A0ABW5Q1E5</accession>
<dbReference type="Pfam" id="PF08486">
    <property type="entry name" value="SpoIID"/>
    <property type="match status" value="1"/>
</dbReference>
<dbReference type="InterPro" id="IPR014225">
    <property type="entry name" value="Spore_II_D_firmicutes"/>
</dbReference>
<dbReference type="NCBIfam" id="TIGR02870">
    <property type="entry name" value="spore_II_D"/>
    <property type="match status" value="1"/>
</dbReference>
<gene>
    <name evidence="3" type="primary">spoIID</name>
    <name evidence="3" type="ORF">ACFSUN_11320</name>
</gene>
<sequence>MKKRPFKTGKPTKLTKKTVQERINAKMKPPTVLEAPKHKTVQPLSLLKKHKKNYYLGNSPKKWPLPTAIILVSLLSIILFIPTLIVLTFGNGAEKEATSQEKEPEKSVELESSPFSVAVMRSNLEKVESVPLETYVAGVVASEMPANFEMEALKAQALAARTYIVNYKLHGDITEEADVTDTVQHQVYKGETELKEIFGDEYKEKMNKIKEAVNATKGEVLTYKKEPITPAFFSTSNGYTENSEDYWKEELPYLRSVKSHWDEGTPKFLDQETYSIEQVGQALSTNLPADKALAIEISRTDGKRVAELTINGEAFTGREVREKLKLRSSDFTIEQKDDHLVFTTKGYGHGIGMSQYGANGMAKEGKTYKDIVNHYYKGVEISTVTDTAPALVAK</sequence>
<feature type="domain" description="Sporulation stage II protein D amidase enhancer LytB N-terminal" evidence="2">
    <location>
        <begin position="122"/>
        <end position="223"/>
    </location>
</feature>
<protein>
    <submittedName>
        <fullName evidence="3">Stage II sporulation protein D</fullName>
    </submittedName>
</protein>
<dbReference type="PANTHER" id="PTHR30032:SF4">
    <property type="entry name" value="AMIDASE ENHANCER"/>
    <property type="match status" value="1"/>
</dbReference>
<reference evidence="4" key="1">
    <citation type="journal article" date="2019" name="Int. J. Syst. Evol. Microbiol.">
        <title>The Global Catalogue of Microorganisms (GCM) 10K type strain sequencing project: providing services to taxonomists for standard genome sequencing and annotation.</title>
        <authorList>
            <consortium name="The Broad Institute Genomics Platform"/>
            <consortium name="The Broad Institute Genome Sequencing Center for Infectious Disease"/>
            <person name="Wu L."/>
            <person name="Ma J."/>
        </authorList>
    </citation>
    <scope>NUCLEOTIDE SEQUENCE [LARGE SCALE GENOMIC DNA]</scope>
    <source>
        <strain evidence="4">TISTR 1858</strain>
    </source>
</reference>
<evidence type="ECO:0000259" key="2">
    <source>
        <dbReference type="Pfam" id="PF08486"/>
    </source>
</evidence>
<keyword evidence="4" id="KW-1185">Reference proteome</keyword>